<dbReference type="AlphaFoldDB" id="A0A5E5ABX0"/>
<reference evidence="2 3" key="1">
    <citation type="submission" date="2019-08" db="EMBL/GenBank/DDBJ databases">
        <authorList>
            <person name="Peeters C."/>
        </authorList>
    </citation>
    <scope>NUCLEOTIDE SEQUENCE [LARGE SCALE GENOMIC DNA]</scope>
    <source>
        <strain evidence="2 3">LMG 31118</strain>
    </source>
</reference>
<dbReference type="EMBL" id="CABPSQ010000006">
    <property type="protein sequence ID" value="VVE70003.1"/>
    <property type="molecule type" value="Genomic_DNA"/>
</dbReference>
<dbReference type="SMART" id="SM00421">
    <property type="entry name" value="HTH_LUXR"/>
    <property type="match status" value="1"/>
</dbReference>
<sequence>MGAHNELGSVGMRAPVNGCAAMPHVPESAPLPRSVSGATPSGYMPLTLDQLDALLGAIYQGCLEKLPWSSALTALRDILDANWVTLILRPASDTLNALIVNAGPDGPFMEKGKFATHTAFMLDPFSGLPPDKIATVDEIVGAKEWLSSEFYQQFVEPFDIRYMIGADLVTADGSECRLRICRPHASSHFSESDKSICQRLLPHIKRAIELHSRLDRIESERTMYATTIDRMLLGTVVFDETGAIMRVNRAAEEILRQNDGLSIVGGRLEASYAPENRQLQNLIRRALADNASSASGIGQAISIARPSARAKLGIAVRANPLSEWAEGRHRPAVTVFIRDPEQKSMASRDVIQQLFELTPAEASLALLLADGMTLDEAADQLDIRKNTARAHLRSIFAKTGVTRQTSLVRLLLGSVTPLD</sequence>
<evidence type="ECO:0000313" key="2">
    <source>
        <dbReference type="EMBL" id="VVE70003.1"/>
    </source>
</evidence>
<evidence type="ECO:0000259" key="1">
    <source>
        <dbReference type="PROSITE" id="PS50043"/>
    </source>
</evidence>
<gene>
    <name evidence="2" type="ORF">PCA31118_03392</name>
</gene>
<keyword evidence="3" id="KW-1185">Reference proteome</keyword>
<feature type="domain" description="HTH luxR-type" evidence="1">
    <location>
        <begin position="350"/>
        <end position="415"/>
    </location>
</feature>
<dbReference type="InterPro" id="IPR000792">
    <property type="entry name" value="Tscrpt_reg_LuxR_C"/>
</dbReference>
<dbReference type="PROSITE" id="PS50043">
    <property type="entry name" value="HTH_LUXR_2"/>
    <property type="match status" value="1"/>
</dbReference>
<dbReference type="InterPro" id="IPR016032">
    <property type="entry name" value="Sig_transdc_resp-reg_C-effctor"/>
</dbReference>
<proteinExistence type="predicted"/>
<dbReference type="Proteomes" id="UP000414136">
    <property type="component" value="Unassembled WGS sequence"/>
</dbReference>
<dbReference type="Pfam" id="PF00196">
    <property type="entry name" value="GerE"/>
    <property type="match status" value="1"/>
</dbReference>
<evidence type="ECO:0000313" key="3">
    <source>
        <dbReference type="Proteomes" id="UP000414136"/>
    </source>
</evidence>
<protein>
    <submittedName>
        <fullName evidence="2">Helix-turn-helix transcriptional regulator</fullName>
    </submittedName>
</protein>
<dbReference type="InterPro" id="IPR036388">
    <property type="entry name" value="WH-like_DNA-bd_sf"/>
</dbReference>
<organism evidence="2 3">
    <name type="scientific">Pandoraea captiosa</name>
    <dbReference type="NCBI Taxonomy" id="2508302"/>
    <lineage>
        <taxon>Bacteria</taxon>
        <taxon>Pseudomonadati</taxon>
        <taxon>Pseudomonadota</taxon>
        <taxon>Betaproteobacteria</taxon>
        <taxon>Burkholderiales</taxon>
        <taxon>Burkholderiaceae</taxon>
        <taxon>Pandoraea</taxon>
    </lineage>
</organism>
<dbReference type="GO" id="GO:0006355">
    <property type="term" value="P:regulation of DNA-templated transcription"/>
    <property type="evidence" value="ECO:0007669"/>
    <property type="project" value="InterPro"/>
</dbReference>
<accession>A0A5E5ABX0</accession>
<dbReference type="Gene3D" id="1.10.10.10">
    <property type="entry name" value="Winged helix-like DNA-binding domain superfamily/Winged helix DNA-binding domain"/>
    <property type="match status" value="1"/>
</dbReference>
<dbReference type="GO" id="GO:0003677">
    <property type="term" value="F:DNA binding"/>
    <property type="evidence" value="ECO:0007669"/>
    <property type="project" value="InterPro"/>
</dbReference>
<dbReference type="SUPFAM" id="SSF46894">
    <property type="entry name" value="C-terminal effector domain of the bipartite response regulators"/>
    <property type="match status" value="1"/>
</dbReference>
<name>A0A5E5ABX0_9BURK</name>
<dbReference type="Gene3D" id="3.30.450.20">
    <property type="entry name" value="PAS domain"/>
    <property type="match status" value="1"/>
</dbReference>